<dbReference type="Pfam" id="PF01797">
    <property type="entry name" value="Y1_Tnp"/>
    <property type="match status" value="1"/>
</dbReference>
<keyword evidence="9" id="KW-1185">Reference proteome</keyword>
<dbReference type="KEGG" id="oni:Osc7112_3353"/>
<dbReference type="STRING" id="179408.Osc7112_1421"/>
<reference evidence="5 9" key="1">
    <citation type="submission" date="2012-05" db="EMBL/GenBank/DDBJ databases">
        <title>Finished chromosome of genome of Oscillatoria sp. PCC 7112.</title>
        <authorList>
            <consortium name="US DOE Joint Genome Institute"/>
            <person name="Gugger M."/>
            <person name="Coursin T."/>
            <person name="Rippka R."/>
            <person name="Tandeau De Marsac N."/>
            <person name="Huntemann M."/>
            <person name="Wei C.-L."/>
            <person name="Han J."/>
            <person name="Detter J.C."/>
            <person name="Han C."/>
            <person name="Tapia R."/>
            <person name="Davenport K."/>
            <person name="Daligault H."/>
            <person name="Erkkila T."/>
            <person name="Gu W."/>
            <person name="Munk A.C.C."/>
            <person name="Teshima H."/>
            <person name="Xu Y."/>
            <person name="Chain P."/>
            <person name="Chen A."/>
            <person name="Krypides N."/>
            <person name="Mavromatis K."/>
            <person name="Markowitz V."/>
            <person name="Szeto E."/>
            <person name="Ivanova N."/>
            <person name="Mikhailova N."/>
            <person name="Ovchinnikova G."/>
            <person name="Pagani I."/>
            <person name="Pati A."/>
            <person name="Goodwin L."/>
            <person name="Peters L."/>
            <person name="Pitluck S."/>
            <person name="Woyke T."/>
            <person name="Kerfeld C."/>
        </authorList>
    </citation>
    <scope>NUCLEOTIDE SEQUENCE [LARGE SCALE GENOMIC DNA]</scope>
    <source>
        <strain evidence="5 9">PCC 7112</strain>
    </source>
</reference>
<feature type="domain" description="Transposase IS200-like" evidence="1">
    <location>
        <begin position="12"/>
        <end position="132"/>
    </location>
</feature>
<proteinExistence type="predicted"/>
<evidence type="ECO:0000313" key="4">
    <source>
        <dbReference type="EMBL" id="AFZ07732.1"/>
    </source>
</evidence>
<dbReference type="AlphaFoldDB" id="K9VIF4"/>
<dbReference type="GO" id="GO:0004803">
    <property type="term" value="F:transposase activity"/>
    <property type="evidence" value="ECO:0007669"/>
    <property type="project" value="InterPro"/>
</dbReference>
<dbReference type="EMBL" id="CP003614">
    <property type="protein sequence ID" value="AFZ05947.1"/>
    <property type="molecule type" value="Genomic_DNA"/>
</dbReference>
<dbReference type="InterPro" id="IPR002686">
    <property type="entry name" value="Transposase_17"/>
</dbReference>
<evidence type="ECO:0000259" key="1">
    <source>
        <dbReference type="SMART" id="SM01321"/>
    </source>
</evidence>
<dbReference type="RefSeq" id="WP_015175269.1">
    <property type="nucleotide sequence ID" value="NC_019729.1"/>
</dbReference>
<dbReference type="PANTHER" id="PTHR33360">
    <property type="entry name" value="TRANSPOSASE FOR INSERTION SEQUENCE ELEMENT IS200"/>
    <property type="match status" value="1"/>
</dbReference>
<evidence type="ECO:0000313" key="5">
    <source>
        <dbReference type="EMBL" id="AFZ07883.1"/>
    </source>
</evidence>
<dbReference type="EMBL" id="CP003614">
    <property type="protein sequence ID" value="AFZ06368.1"/>
    <property type="molecule type" value="Genomic_DNA"/>
</dbReference>
<dbReference type="NCBIfam" id="NF033573">
    <property type="entry name" value="transpos_IS200"/>
    <property type="match status" value="1"/>
</dbReference>
<name>K9VIF4_9CYAN</name>
<gene>
    <name evidence="2" type="ORF">Osc7112_1421</name>
    <name evidence="3" type="ORF">Osc7112_1884</name>
    <name evidence="4" type="ORF">Osc7112_3353</name>
    <name evidence="5" type="ORF">Osc7112_3513</name>
    <name evidence="6" type="ORF">Osc7112_3788</name>
    <name evidence="7" type="ORF">Osc7112_3897</name>
    <name evidence="8" type="ORF">Osc7112_5376</name>
</gene>
<dbReference type="Proteomes" id="UP000010478">
    <property type="component" value="Chromosome"/>
</dbReference>
<dbReference type="PANTHER" id="PTHR33360:SF2">
    <property type="entry name" value="TRANSPOSASE FOR INSERTION SEQUENCE ELEMENT IS200"/>
    <property type="match status" value="1"/>
</dbReference>
<evidence type="ECO:0000313" key="3">
    <source>
        <dbReference type="EMBL" id="AFZ06368.1"/>
    </source>
</evidence>
<dbReference type="OrthoDB" id="9798161at2"/>
<dbReference type="InterPro" id="IPR036515">
    <property type="entry name" value="Transposase_17_sf"/>
</dbReference>
<accession>K9VIF4</accession>
<dbReference type="eggNOG" id="COG1943">
    <property type="taxonomic scope" value="Bacteria"/>
</dbReference>
<organism evidence="5 9">
    <name type="scientific">Phormidium nigroviride PCC 7112</name>
    <dbReference type="NCBI Taxonomy" id="179408"/>
    <lineage>
        <taxon>Bacteria</taxon>
        <taxon>Bacillati</taxon>
        <taxon>Cyanobacteriota</taxon>
        <taxon>Cyanophyceae</taxon>
        <taxon>Oscillatoriophycideae</taxon>
        <taxon>Oscillatoriales</taxon>
        <taxon>Oscillatoriaceae</taxon>
        <taxon>Phormidium</taxon>
    </lineage>
</organism>
<evidence type="ECO:0000313" key="2">
    <source>
        <dbReference type="EMBL" id="AFZ05947.1"/>
    </source>
</evidence>
<dbReference type="KEGG" id="oni:Osc7112_3788"/>
<dbReference type="KEGG" id="oni:Osc7112_1421"/>
<dbReference type="SUPFAM" id="SSF143422">
    <property type="entry name" value="Transposase IS200-like"/>
    <property type="match status" value="1"/>
</dbReference>
<dbReference type="EMBL" id="CP003614">
    <property type="protein sequence ID" value="AFZ09612.1"/>
    <property type="molecule type" value="Genomic_DNA"/>
</dbReference>
<dbReference type="Gene3D" id="3.30.70.1290">
    <property type="entry name" value="Transposase IS200-like"/>
    <property type="match status" value="1"/>
</dbReference>
<evidence type="ECO:0000313" key="8">
    <source>
        <dbReference type="EMBL" id="AFZ09612.1"/>
    </source>
</evidence>
<dbReference type="EMBL" id="CP003614">
    <property type="protein sequence ID" value="AFZ07883.1"/>
    <property type="molecule type" value="Genomic_DNA"/>
</dbReference>
<dbReference type="EMBL" id="CP003614">
    <property type="protein sequence ID" value="AFZ07732.1"/>
    <property type="molecule type" value="Genomic_DNA"/>
</dbReference>
<dbReference type="KEGG" id="oni:Osc7112_5376"/>
<protein>
    <submittedName>
        <fullName evidence="5">Transposase IS200-family protein</fullName>
    </submittedName>
</protein>
<dbReference type="GO" id="GO:0003677">
    <property type="term" value="F:DNA binding"/>
    <property type="evidence" value="ECO:0007669"/>
    <property type="project" value="InterPro"/>
</dbReference>
<sequence length="137" mass="16259">MSTDFIHKARGVSDLKCHLVLTTKYRRKVLTDQMLSRLEEIFKNLMEKWEGRLVEFNGERDHVHLLLQYTPQTEPSKLINNLKTVSSRYLRKEFVDEVEKVYWKDVFWTNGYFIASCGGVTVEQLKKYIEGQDRPVE</sequence>
<evidence type="ECO:0000313" key="6">
    <source>
        <dbReference type="EMBL" id="AFZ08131.1"/>
    </source>
</evidence>
<dbReference type="SMART" id="SM01321">
    <property type="entry name" value="Y1_Tnp"/>
    <property type="match status" value="1"/>
</dbReference>
<evidence type="ECO:0000313" key="9">
    <source>
        <dbReference type="Proteomes" id="UP000010478"/>
    </source>
</evidence>
<dbReference type="EMBL" id="CP003614">
    <property type="protein sequence ID" value="AFZ08237.1"/>
    <property type="molecule type" value="Genomic_DNA"/>
</dbReference>
<dbReference type="EMBL" id="CP003614">
    <property type="protein sequence ID" value="AFZ08131.1"/>
    <property type="molecule type" value="Genomic_DNA"/>
</dbReference>
<dbReference type="KEGG" id="oni:Osc7112_3897"/>
<evidence type="ECO:0000313" key="7">
    <source>
        <dbReference type="EMBL" id="AFZ08237.1"/>
    </source>
</evidence>
<dbReference type="GO" id="GO:0006313">
    <property type="term" value="P:DNA transposition"/>
    <property type="evidence" value="ECO:0007669"/>
    <property type="project" value="InterPro"/>
</dbReference>
<dbReference type="KEGG" id="oni:Osc7112_3513"/>
<dbReference type="KEGG" id="oni:Osc7112_1884"/>
<dbReference type="PATRIC" id="fig|179408.3.peg.1719"/>
<dbReference type="HOGENOM" id="CLU_101320_2_2_3"/>